<keyword evidence="8" id="KW-0648">Protein biosynthesis</keyword>
<gene>
    <name evidence="12" type="ordered locus">Desmu_1339</name>
</gene>
<dbReference type="CDD" id="cd15490">
    <property type="entry name" value="eIF2_gamma_III"/>
    <property type="match status" value="1"/>
</dbReference>
<evidence type="ECO:0000256" key="8">
    <source>
        <dbReference type="ARBA" id="ARBA00022917"/>
    </source>
</evidence>
<dbReference type="FunFam" id="3.40.50.300:FF:000065">
    <property type="entry name" value="Eukaryotic translation initiation factor 2 subunit gamma"/>
    <property type="match status" value="1"/>
</dbReference>
<dbReference type="AlphaFoldDB" id="E8R7G8"/>
<keyword evidence="3 12" id="KW-0396">Initiation factor</keyword>
<dbReference type="PROSITE" id="PS51722">
    <property type="entry name" value="G_TR_2"/>
    <property type="match status" value="1"/>
</dbReference>
<dbReference type="GO" id="GO:0000049">
    <property type="term" value="F:tRNA binding"/>
    <property type="evidence" value="ECO:0007669"/>
    <property type="project" value="InterPro"/>
</dbReference>
<evidence type="ECO:0000256" key="5">
    <source>
        <dbReference type="ARBA" id="ARBA00022741"/>
    </source>
</evidence>
<sequence precursor="true">MPWDIKPPEVNIGVVGHVDHGKTTLVQALTGVWTAKHSMELERGMTIKLGYADGNIAYCDGMPTPDAYTTKEQCPDGSESRLIRRVSYVDAPGHESYMTTMLSGAMIMDGAILVIAANEPCPQPQTVEHLMALNILGIRNIVIVQNKIDVVDKKRALENYNEILKLVKGTVAENAPVIPVSALHNVNIDALLQAIEETIPTPERDYSKPPLMYVVRSFDVNKPGTPYDKIEGGVIGGTLLQGKFRVGDEVTILPGMRVQVGGAKSQTFKYEPVTTSIEEIRYGNLVVEEAKPGGLVALQTKLDPSLTKGDQLVGSVVTRPGNEIPVVKTLEVRYQLFERIVGARELVKLPPLQANEKIAVAIGAASRVAVVKSVRKDVMTIELTDPVATWSGSRIAISRRVLARWRLAGWGIIEGVSE</sequence>
<keyword evidence="5" id="KW-0547">Nucleotide-binding</keyword>
<dbReference type="GeneID" id="10154065"/>
<dbReference type="InterPro" id="IPR044127">
    <property type="entry name" value="eIF2g_dom_2"/>
</dbReference>
<reference evidence="12 13" key="2">
    <citation type="journal article" date="2011" name="Stand. Genomic Sci.">
        <title>Complete genome sequence of Desulfurococcus mucosus type strain (O7/1).</title>
        <authorList>
            <person name="Wirth R."/>
            <person name="Chertkov O."/>
            <person name="Held B."/>
            <person name="Lapidus A."/>
            <person name="Nolan M."/>
            <person name="Lucas S."/>
            <person name="Hammon N."/>
            <person name="Deshpande S."/>
            <person name="Cheng J.F."/>
            <person name="Tapia R."/>
            <person name="Han C."/>
            <person name="Goodwin L."/>
            <person name="Pitluck S."/>
            <person name="Liolios K."/>
            <person name="Ioanna P."/>
            <person name="Ivanova N."/>
            <person name="Mavromatis K."/>
            <person name="Mikhailova N."/>
            <person name="Pati A."/>
            <person name="Chen A."/>
            <person name="Palaniappan K."/>
            <person name="Land M."/>
            <person name="Hauser L."/>
            <person name="Chang Y.J."/>
            <person name="Jeffries C.D."/>
            <person name="Bilek Y."/>
            <person name="Hader T."/>
            <person name="Rohde M."/>
            <person name="Spring S."/>
            <person name="Sikorski J."/>
            <person name="Goker M."/>
            <person name="Woyke T."/>
            <person name="Bristow J."/>
            <person name="Eisen J.A."/>
            <person name="Markowitz V."/>
            <person name="Hugenholtz P."/>
            <person name="Kyrpides N.C."/>
            <person name="Klenk H.P."/>
        </authorList>
    </citation>
    <scope>NUCLEOTIDE SEQUENCE [LARGE SCALE GENOMIC DNA]</scope>
    <source>
        <strain evidence="13">ATCC 35584 / DSM 2162 / JCM 9187 / O7/1</strain>
    </source>
</reference>
<evidence type="ECO:0000256" key="2">
    <source>
        <dbReference type="ARBA" id="ARBA00011986"/>
    </source>
</evidence>
<name>E8R7G8_DESM0</name>
<dbReference type="InterPro" id="IPR015256">
    <property type="entry name" value="eIF2g_C"/>
</dbReference>
<dbReference type="Proteomes" id="UP000001068">
    <property type="component" value="Chromosome"/>
</dbReference>
<comment type="similarity">
    <text evidence="1">Belongs to the TRAFAC class translation factor GTPase superfamily. Classic translation factor GTPase family. EIF2G subfamily.</text>
</comment>
<evidence type="ECO:0000256" key="3">
    <source>
        <dbReference type="ARBA" id="ARBA00022540"/>
    </source>
</evidence>
<dbReference type="InterPro" id="IPR009000">
    <property type="entry name" value="Transl_B-barrel_sf"/>
</dbReference>
<dbReference type="EC" id="3.6.5.3" evidence="2"/>
<dbReference type="GO" id="GO:0003743">
    <property type="term" value="F:translation initiation factor activity"/>
    <property type="evidence" value="ECO:0007669"/>
    <property type="project" value="UniProtKB-KW"/>
</dbReference>
<dbReference type="GO" id="GO:0005829">
    <property type="term" value="C:cytosol"/>
    <property type="evidence" value="ECO:0007669"/>
    <property type="project" value="TreeGrafter"/>
</dbReference>
<evidence type="ECO:0000256" key="9">
    <source>
        <dbReference type="ARBA" id="ARBA00023134"/>
    </source>
</evidence>
<dbReference type="HOGENOM" id="CLU_027154_0_1_2"/>
<dbReference type="CDD" id="cd03688">
    <property type="entry name" value="eIF2_gamma_II"/>
    <property type="match status" value="1"/>
</dbReference>
<dbReference type="Pfam" id="PF09173">
    <property type="entry name" value="eIF2_C"/>
    <property type="match status" value="1"/>
</dbReference>
<evidence type="ECO:0000313" key="12">
    <source>
        <dbReference type="EMBL" id="ADV65633.1"/>
    </source>
</evidence>
<dbReference type="SUPFAM" id="SSF52540">
    <property type="entry name" value="P-loop containing nucleoside triphosphate hydrolases"/>
    <property type="match status" value="1"/>
</dbReference>
<dbReference type="SUPFAM" id="SSF50447">
    <property type="entry name" value="Translation proteins"/>
    <property type="match status" value="1"/>
</dbReference>
<dbReference type="PANTHER" id="PTHR42854:SF3">
    <property type="entry name" value="EUKARYOTIC TRANSLATION INITIATION FACTOR 2 SUBUNIT 3-RELATED"/>
    <property type="match status" value="1"/>
</dbReference>
<dbReference type="InterPro" id="IPR009001">
    <property type="entry name" value="Transl_elong_EF1A/Init_IF2_C"/>
</dbReference>
<dbReference type="InterPro" id="IPR000795">
    <property type="entry name" value="T_Tr_GTP-bd_dom"/>
</dbReference>
<comment type="catalytic activity">
    <reaction evidence="10">
        <text>GTP + H2O = GDP + phosphate + H(+)</text>
        <dbReference type="Rhea" id="RHEA:19669"/>
        <dbReference type="ChEBI" id="CHEBI:15377"/>
        <dbReference type="ChEBI" id="CHEBI:15378"/>
        <dbReference type="ChEBI" id="CHEBI:37565"/>
        <dbReference type="ChEBI" id="CHEBI:43474"/>
        <dbReference type="ChEBI" id="CHEBI:58189"/>
        <dbReference type="EC" id="3.6.5.3"/>
    </reaction>
</comment>
<evidence type="ECO:0000256" key="1">
    <source>
        <dbReference type="ARBA" id="ARBA00005388"/>
    </source>
</evidence>
<dbReference type="PRINTS" id="PR00315">
    <property type="entry name" value="ELONGATNFCT"/>
</dbReference>
<dbReference type="GO" id="GO:0005525">
    <property type="term" value="F:GTP binding"/>
    <property type="evidence" value="ECO:0007669"/>
    <property type="project" value="UniProtKB-KW"/>
</dbReference>
<protein>
    <recommendedName>
        <fullName evidence="2">protein-synthesizing GTPase</fullName>
        <ecNumber evidence="2">3.6.5.3</ecNumber>
    </recommendedName>
</protein>
<dbReference type="Gene3D" id="3.40.50.300">
    <property type="entry name" value="P-loop containing nucleotide triphosphate hydrolases"/>
    <property type="match status" value="1"/>
</dbReference>
<dbReference type="GO" id="GO:0046872">
    <property type="term" value="F:metal ion binding"/>
    <property type="evidence" value="ECO:0007669"/>
    <property type="project" value="UniProtKB-KW"/>
</dbReference>
<dbReference type="KEGG" id="dmu:Desmu_1339"/>
<dbReference type="InterPro" id="IPR027417">
    <property type="entry name" value="P-loop_NTPase"/>
</dbReference>
<keyword evidence="4" id="KW-0479">Metal-binding</keyword>
<dbReference type="Pfam" id="PF00009">
    <property type="entry name" value="GTP_EFTU"/>
    <property type="match status" value="1"/>
</dbReference>
<dbReference type="PANTHER" id="PTHR42854">
    <property type="entry name" value="EUKARYOTIC TRANSLATION INITIATION FACTOR 2 SUBUNIT 3 FAMILY MEMBER"/>
    <property type="match status" value="1"/>
</dbReference>
<evidence type="ECO:0000313" key="13">
    <source>
        <dbReference type="Proteomes" id="UP000001068"/>
    </source>
</evidence>
<dbReference type="SUPFAM" id="SSF50465">
    <property type="entry name" value="EF-Tu/eEF-1alpha/eIF2-gamma C-terminal domain"/>
    <property type="match status" value="1"/>
</dbReference>
<dbReference type="InterPro" id="IPR050543">
    <property type="entry name" value="eIF2G"/>
</dbReference>
<evidence type="ECO:0000256" key="7">
    <source>
        <dbReference type="ARBA" id="ARBA00022842"/>
    </source>
</evidence>
<dbReference type="NCBIfam" id="TIGR03680">
    <property type="entry name" value="eif2g_arch"/>
    <property type="match status" value="1"/>
</dbReference>
<dbReference type="GO" id="GO:0001731">
    <property type="term" value="P:formation of translation preinitiation complex"/>
    <property type="evidence" value="ECO:0007669"/>
    <property type="project" value="TreeGrafter"/>
</dbReference>
<reference evidence="13" key="1">
    <citation type="submission" date="2010-11" db="EMBL/GenBank/DDBJ databases">
        <title>The complete genome of Desulfurococcus mucosus DSM 2162.</title>
        <authorList>
            <consortium name="US DOE Joint Genome Institute (JGI-PGF)"/>
            <person name="Lucas S."/>
            <person name="Copeland A."/>
            <person name="Lapidus A."/>
            <person name="Bruce D."/>
            <person name="Goodwin L."/>
            <person name="Pitluck S."/>
            <person name="Kyrpides N."/>
            <person name="Mavromatis K."/>
            <person name="Pagani I."/>
            <person name="Ivanova N."/>
            <person name="Ovchinnikova G."/>
            <person name="Chertkov O."/>
            <person name="Held B."/>
            <person name="Brettin T."/>
            <person name="Detter J.C."/>
            <person name="Tapia R."/>
            <person name="Han C."/>
            <person name="Land M."/>
            <person name="Hauser L."/>
            <person name="Markowitz V."/>
            <person name="Cheng J.-F."/>
            <person name="Hugenholtz P."/>
            <person name="Woyke T."/>
            <person name="Wu D."/>
            <person name="Wirth R."/>
            <person name="Bilek Y."/>
            <person name="Hader T."/>
            <person name="Klenk H.-P."/>
            <person name="Eisen J.A."/>
        </authorList>
    </citation>
    <scope>NUCLEOTIDE SEQUENCE [LARGE SCALE GENOMIC DNA]</scope>
    <source>
        <strain evidence="13">ATCC 35584 / DSM 2162 / JCM 9187 / O7/1</strain>
    </source>
</reference>
<dbReference type="EMBL" id="CP002363">
    <property type="protein sequence ID" value="ADV65633.1"/>
    <property type="molecule type" value="Genomic_DNA"/>
</dbReference>
<evidence type="ECO:0000259" key="11">
    <source>
        <dbReference type="PROSITE" id="PS51722"/>
    </source>
</evidence>
<organism evidence="12 13">
    <name type="scientific">Desulfurococcus mucosus (strain ATCC 35584 / DSM 2162 / JCM 9187 / O7/1)</name>
    <dbReference type="NCBI Taxonomy" id="765177"/>
    <lineage>
        <taxon>Archaea</taxon>
        <taxon>Thermoproteota</taxon>
        <taxon>Thermoprotei</taxon>
        <taxon>Desulfurococcales</taxon>
        <taxon>Desulfurococcaceae</taxon>
        <taxon>Desulfurococcus</taxon>
    </lineage>
</organism>
<evidence type="ECO:0000256" key="10">
    <source>
        <dbReference type="ARBA" id="ARBA00048107"/>
    </source>
</evidence>
<dbReference type="NCBIfam" id="TIGR00231">
    <property type="entry name" value="small_GTP"/>
    <property type="match status" value="1"/>
</dbReference>
<dbReference type="InterPro" id="IPR022424">
    <property type="entry name" value="TIF2_gsu"/>
</dbReference>
<evidence type="ECO:0000256" key="6">
    <source>
        <dbReference type="ARBA" id="ARBA00022801"/>
    </source>
</evidence>
<feature type="domain" description="Tr-type G" evidence="11">
    <location>
        <begin position="7"/>
        <end position="203"/>
    </location>
</feature>
<keyword evidence="13" id="KW-1185">Reference proteome</keyword>
<keyword evidence="6" id="KW-0378">Hydrolase</keyword>
<dbReference type="FunFam" id="2.40.30.10:FF:000075">
    <property type="entry name" value="Translation initiation factor 2 subunit gamma"/>
    <property type="match status" value="1"/>
</dbReference>
<dbReference type="InterPro" id="IPR005225">
    <property type="entry name" value="Small_GTP-bd"/>
</dbReference>
<dbReference type="GO" id="GO:0003924">
    <property type="term" value="F:GTPase activity"/>
    <property type="evidence" value="ECO:0007669"/>
    <property type="project" value="InterPro"/>
</dbReference>
<dbReference type="Gene3D" id="2.40.30.10">
    <property type="entry name" value="Translation factors"/>
    <property type="match status" value="2"/>
</dbReference>
<evidence type="ECO:0000256" key="4">
    <source>
        <dbReference type="ARBA" id="ARBA00022723"/>
    </source>
</evidence>
<dbReference type="NCBIfam" id="NF003077">
    <property type="entry name" value="PRK04000.1"/>
    <property type="match status" value="1"/>
</dbReference>
<dbReference type="OrthoDB" id="7798at2157"/>
<dbReference type="InterPro" id="IPR044128">
    <property type="entry name" value="eIF2g_GTP-bd"/>
</dbReference>
<keyword evidence="9" id="KW-0342">GTP-binding</keyword>
<dbReference type="eggNOG" id="arCOG01563">
    <property type="taxonomic scope" value="Archaea"/>
</dbReference>
<accession>E8R7G8</accession>
<proteinExistence type="inferred from homology"/>
<dbReference type="CDD" id="cd01888">
    <property type="entry name" value="eIF2_gamma"/>
    <property type="match status" value="1"/>
</dbReference>
<dbReference type="RefSeq" id="WP_013562855.1">
    <property type="nucleotide sequence ID" value="NC_014961.1"/>
</dbReference>
<dbReference type="STRING" id="765177.Desmu_1339"/>
<keyword evidence="7" id="KW-0460">Magnesium</keyword>